<dbReference type="PANTHER" id="PTHR22916:SF51">
    <property type="entry name" value="GLYCOSYLTRANSFERASE EPSH-RELATED"/>
    <property type="match status" value="1"/>
</dbReference>
<gene>
    <name evidence="4" type="ORF">BD809_107196</name>
</gene>
<proteinExistence type="predicted"/>
<protein>
    <submittedName>
        <fullName evidence="4">Glycosyl transferase family 2</fullName>
    </submittedName>
</protein>
<accession>A0A5S5BYR6</accession>
<evidence type="ECO:0000313" key="5">
    <source>
        <dbReference type="Proteomes" id="UP000324376"/>
    </source>
</evidence>
<dbReference type="Proteomes" id="UP000324376">
    <property type="component" value="Unassembled WGS sequence"/>
</dbReference>
<feature type="domain" description="Glycosyltransferase 2-like" evidence="3">
    <location>
        <begin position="4"/>
        <end position="124"/>
    </location>
</feature>
<dbReference type="SUPFAM" id="SSF53448">
    <property type="entry name" value="Nucleotide-diphospho-sugar transferases"/>
    <property type="match status" value="1"/>
</dbReference>
<reference evidence="4 5" key="1">
    <citation type="submission" date="2019-07" db="EMBL/GenBank/DDBJ databases">
        <title>Genomic Encyclopedia of Archaeal and Bacterial Type Strains, Phase II (KMG-II): from individual species to whole genera.</title>
        <authorList>
            <person name="Goeker M."/>
        </authorList>
    </citation>
    <scope>NUCLEOTIDE SEQUENCE [LARGE SCALE GENOMIC DNA]</scope>
    <source>
        <strain evidence="4 5">DSM 17527</strain>
    </source>
</reference>
<sequence>MRLSILIPMYNAEKFIIRCLESLVTQNIPKRDYEILVMDDGSTDNSNKIVADYIKEHSNIFLYSHDNVGAYSTRNKLLKLAKGTYIYNVDADDYIAHNTLNHLVKFAISNKLDLLGFGATVTNVHDQYETEAFATTPKPLIITGPTYLEQNKHLRIEIWWYLVRKEFLDTNEITFNNNEYNADVIFTIQSFLKAERVTYFPISIYRYYQSQNSIMRSTDIDHHRKRIEYSFSMILDFSNLINYIKKSSINNKDIIVDNLCFRRDVFLFFLIIRMIRNSFPSGIIQKKINALKKIAIYPIRTDIGKENNSLKYRLLNFIINTPVLLLSVNCINSYLKKLKLFFMKSNTT</sequence>
<dbReference type="AlphaFoldDB" id="A0A5S5BYR6"/>
<keyword evidence="1" id="KW-0328">Glycosyltransferase</keyword>
<dbReference type="EMBL" id="VNHU01000007">
    <property type="protein sequence ID" value="TYP72311.1"/>
    <property type="molecule type" value="Genomic_DNA"/>
</dbReference>
<evidence type="ECO:0000256" key="2">
    <source>
        <dbReference type="ARBA" id="ARBA00022679"/>
    </source>
</evidence>
<organism evidence="4 5">
    <name type="scientific">Aquimarina intermedia</name>
    <dbReference type="NCBI Taxonomy" id="350814"/>
    <lineage>
        <taxon>Bacteria</taxon>
        <taxon>Pseudomonadati</taxon>
        <taxon>Bacteroidota</taxon>
        <taxon>Flavobacteriia</taxon>
        <taxon>Flavobacteriales</taxon>
        <taxon>Flavobacteriaceae</taxon>
        <taxon>Aquimarina</taxon>
    </lineage>
</organism>
<evidence type="ECO:0000313" key="4">
    <source>
        <dbReference type="EMBL" id="TYP72311.1"/>
    </source>
</evidence>
<dbReference type="OrthoDB" id="6307329at2"/>
<dbReference type="GO" id="GO:0016758">
    <property type="term" value="F:hexosyltransferase activity"/>
    <property type="evidence" value="ECO:0007669"/>
    <property type="project" value="UniProtKB-ARBA"/>
</dbReference>
<evidence type="ECO:0000256" key="1">
    <source>
        <dbReference type="ARBA" id="ARBA00022676"/>
    </source>
</evidence>
<dbReference type="InterPro" id="IPR029044">
    <property type="entry name" value="Nucleotide-diphossugar_trans"/>
</dbReference>
<dbReference type="RefSeq" id="WP_148783180.1">
    <property type="nucleotide sequence ID" value="NZ_VNHU01000007.1"/>
</dbReference>
<dbReference type="Gene3D" id="3.90.550.10">
    <property type="entry name" value="Spore Coat Polysaccharide Biosynthesis Protein SpsA, Chain A"/>
    <property type="match status" value="1"/>
</dbReference>
<dbReference type="Pfam" id="PF00535">
    <property type="entry name" value="Glycos_transf_2"/>
    <property type="match status" value="1"/>
</dbReference>
<dbReference type="CDD" id="cd00761">
    <property type="entry name" value="Glyco_tranf_GTA_type"/>
    <property type="match status" value="1"/>
</dbReference>
<name>A0A5S5BYR6_9FLAO</name>
<dbReference type="PANTHER" id="PTHR22916">
    <property type="entry name" value="GLYCOSYLTRANSFERASE"/>
    <property type="match status" value="1"/>
</dbReference>
<keyword evidence="2 4" id="KW-0808">Transferase</keyword>
<comment type="caution">
    <text evidence="4">The sequence shown here is derived from an EMBL/GenBank/DDBJ whole genome shotgun (WGS) entry which is preliminary data.</text>
</comment>
<evidence type="ECO:0000259" key="3">
    <source>
        <dbReference type="Pfam" id="PF00535"/>
    </source>
</evidence>
<keyword evidence="5" id="KW-1185">Reference proteome</keyword>
<dbReference type="InterPro" id="IPR001173">
    <property type="entry name" value="Glyco_trans_2-like"/>
</dbReference>